<organism evidence="2 3">
    <name type="scientific">Prorocentrum cordatum</name>
    <dbReference type="NCBI Taxonomy" id="2364126"/>
    <lineage>
        <taxon>Eukaryota</taxon>
        <taxon>Sar</taxon>
        <taxon>Alveolata</taxon>
        <taxon>Dinophyceae</taxon>
        <taxon>Prorocentrales</taxon>
        <taxon>Prorocentraceae</taxon>
        <taxon>Prorocentrum</taxon>
    </lineage>
</organism>
<feature type="compositionally biased region" description="Low complexity" evidence="1">
    <location>
        <begin position="1"/>
        <end position="22"/>
    </location>
</feature>
<gene>
    <name evidence="2" type="ORF">PCOR1329_LOCUS11341</name>
</gene>
<evidence type="ECO:0000313" key="3">
    <source>
        <dbReference type="Proteomes" id="UP001189429"/>
    </source>
</evidence>
<evidence type="ECO:0000313" key="2">
    <source>
        <dbReference type="EMBL" id="CAK0804585.1"/>
    </source>
</evidence>
<name>A0ABN9QF54_9DINO</name>
<protein>
    <submittedName>
        <fullName evidence="2">Uncharacterized protein</fullName>
    </submittedName>
</protein>
<reference evidence="2" key="1">
    <citation type="submission" date="2023-10" db="EMBL/GenBank/DDBJ databases">
        <authorList>
            <person name="Chen Y."/>
            <person name="Shah S."/>
            <person name="Dougan E. K."/>
            <person name="Thang M."/>
            <person name="Chan C."/>
        </authorList>
    </citation>
    <scope>NUCLEOTIDE SEQUENCE [LARGE SCALE GENOMIC DNA]</scope>
</reference>
<sequence length="199" mass="20369">MHSAAAVAVAAHPPSMNARAGAAGAGPSGPPPGGPVWRSCPAPPGGAQRKSVSFDTAPECFGPVVSAEDLAQAPRGGQGADSDERPGAPAAGTVRPGPPAVWQDDAPGRAASAELGDARMSPGTQQEQEEDAALAEIEAFADEQARRFIPLMEKRRARRTATISIGRAKRADGIQFQMQSSTLWQRRVVTVCGLGALGG</sequence>
<feature type="region of interest" description="Disordered" evidence="1">
    <location>
        <begin position="1"/>
        <end position="130"/>
    </location>
</feature>
<keyword evidence="3" id="KW-1185">Reference proteome</keyword>
<accession>A0ABN9QF54</accession>
<proteinExistence type="predicted"/>
<dbReference type="Proteomes" id="UP001189429">
    <property type="component" value="Unassembled WGS sequence"/>
</dbReference>
<comment type="caution">
    <text evidence="2">The sequence shown here is derived from an EMBL/GenBank/DDBJ whole genome shotgun (WGS) entry which is preliminary data.</text>
</comment>
<evidence type="ECO:0000256" key="1">
    <source>
        <dbReference type="SAM" id="MobiDB-lite"/>
    </source>
</evidence>
<dbReference type="EMBL" id="CAUYUJ010003271">
    <property type="protein sequence ID" value="CAK0804585.1"/>
    <property type="molecule type" value="Genomic_DNA"/>
</dbReference>